<proteinExistence type="predicted"/>
<evidence type="ECO:0008006" key="4">
    <source>
        <dbReference type="Google" id="ProtNLM"/>
    </source>
</evidence>
<feature type="region of interest" description="Disordered" evidence="1">
    <location>
        <begin position="151"/>
        <end position="181"/>
    </location>
</feature>
<accession>A0A0D2H8V0</accession>
<name>A0A0D2H8V0_CLAB1</name>
<reference evidence="2" key="1">
    <citation type="submission" date="2015-01" db="EMBL/GenBank/DDBJ databases">
        <title>The Genome Sequence of Cladophialophora bantiana CBS 173.52.</title>
        <authorList>
            <consortium name="The Broad Institute Genomics Platform"/>
            <person name="Cuomo C."/>
            <person name="de Hoog S."/>
            <person name="Gorbushina A."/>
            <person name="Stielow B."/>
            <person name="Teixiera M."/>
            <person name="Abouelleil A."/>
            <person name="Chapman S.B."/>
            <person name="Priest M."/>
            <person name="Young S.K."/>
            <person name="Wortman J."/>
            <person name="Nusbaum C."/>
            <person name="Birren B."/>
        </authorList>
    </citation>
    <scope>NUCLEOTIDE SEQUENCE [LARGE SCALE GENOMIC DNA]</scope>
    <source>
        <strain evidence="2">CBS 173.52</strain>
    </source>
</reference>
<feature type="region of interest" description="Disordered" evidence="1">
    <location>
        <begin position="246"/>
        <end position="295"/>
    </location>
</feature>
<organism evidence="2 3">
    <name type="scientific">Cladophialophora bantiana (strain ATCC 10958 / CBS 173.52 / CDC B-1940 / NIH 8579)</name>
    <name type="common">Xylohypha bantiana</name>
    <dbReference type="NCBI Taxonomy" id="1442370"/>
    <lineage>
        <taxon>Eukaryota</taxon>
        <taxon>Fungi</taxon>
        <taxon>Dikarya</taxon>
        <taxon>Ascomycota</taxon>
        <taxon>Pezizomycotina</taxon>
        <taxon>Eurotiomycetes</taxon>
        <taxon>Chaetothyriomycetidae</taxon>
        <taxon>Chaetothyriales</taxon>
        <taxon>Herpotrichiellaceae</taxon>
        <taxon>Cladophialophora</taxon>
    </lineage>
</organism>
<feature type="compositionally biased region" description="Polar residues" evidence="1">
    <location>
        <begin position="151"/>
        <end position="160"/>
    </location>
</feature>
<feature type="compositionally biased region" description="Low complexity" evidence="1">
    <location>
        <begin position="272"/>
        <end position="283"/>
    </location>
</feature>
<dbReference type="RefSeq" id="XP_016613979.1">
    <property type="nucleotide sequence ID" value="XM_016769654.1"/>
</dbReference>
<protein>
    <recommendedName>
        <fullName evidence="4">C2H2-type domain-containing protein</fullName>
    </recommendedName>
</protein>
<dbReference type="VEuPathDB" id="FungiDB:Z519_11946"/>
<dbReference type="HOGENOM" id="CLU_565034_0_0_1"/>
<evidence type="ECO:0000313" key="2">
    <source>
        <dbReference type="EMBL" id="KIW87310.1"/>
    </source>
</evidence>
<dbReference type="EMBL" id="KN847004">
    <property type="protein sequence ID" value="KIW87310.1"/>
    <property type="molecule type" value="Genomic_DNA"/>
</dbReference>
<gene>
    <name evidence="2" type="ORF">Z519_11946</name>
</gene>
<dbReference type="Proteomes" id="UP000053789">
    <property type="component" value="Unassembled WGS sequence"/>
</dbReference>
<keyword evidence="3" id="KW-1185">Reference proteome</keyword>
<dbReference type="OrthoDB" id="2687452at2759"/>
<evidence type="ECO:0000256" key="1">
    <source>
        <dbReference type="SAM" id="MobiDB-lite"/>
    </source>
</evidence>
<evidence type="ECO:0000313" key="3">
    <source>
        <dbReference type="Proteomes" id="UP000053789"/>
    </source>
</evidence>
<dbReference type="AlphaFoldDB" id="A0A0D2H8V0"/>
<dbReference type="GeneID" id="27704874"/>
<sequence length="472" mass="52720">MGSYDHRDFLREHFGSDAFLPQQTLSMSVSEASSSLSISLPASMSYQLGSPTYNNTCCTPRTIAPHPSYMLSLPTHGYHPEEAYAITGHSASARGRSCSGASTVSAEYSVASQEATPRSAYSFVEASTQYRAPYDDQVTHTGAPVLNSQEELSTPQNNQGHFLKQEGDEPNPSNSKSVADRQTFCPHRDCLDEEGRPRRFFSRKADVTRHYKSRHDIKYIDCPKRNCERKGSQGFTRRDHLTEHLRGFHMEKIAKRQISNSKAKRGEKPASEDSNGSNSSSEGLTPPEHADEISYVPCGQPSFAELIAQDIKQETPPSSDDEAEDIFPICEVYLPKRTRRFKSLAQRRKIKARALQNHAIPMARSNVRPHHSPTSATARGPLQGLAFQADFATPRMMPDSPAYATHHQDQQHQHQVFTTSNMVAPLYTTNSSMDSFYGPSSMAQVYDNLPAQVMAPYRVEALDRSHFQPMQE</sequence>